<feature type="binding site" evidence="8">
    <location>
        <position position="172"/>
    </location>
    <ligand>
        <name>FAD</name>
        <dbReference type="ChEBI" id="CHEBI:57692"/>
    </ligand>
</feature>
<dbReference type="RefSeq" id="XP_051365925.1">
    <property type="nucleotide sequence ID" value="XM_051502766.1"/>
</dbReference>
<keyword evidence="7 9" id="KW-0472">Membrane</keyword>
<evidence type="ECO:0000256" key="7">
    <source>
        <dbReference type="ARBA" id="ARBA00023136"/>
    </source>
</evidence>
<dbReference type="Gene3D" id="3.40.50.80">
    <property type="entry name" value="Nucleotide-binding domain of ferredoxin-NADP reductase (FNR) module"/>
    <property type="match status" value="1"/>
</dbReference>
<evidence type="ECO:0000256" key="3">
    <source>
        <dbReference type="ARBA" id="ARBA00006105"/>
    </source>
</evidence>
<dbReference type="SUPFAM" id="SSF52343">
    <property type="entry name" value="Ferredoxin reductase-like, C-terminal NADP-linked domain"/>
    <property type="match status" value="1"/>
</dbReference>
<dbReference type="GO" id="GO:0016020">
    <property type="term" value="C:membrane"/>
    <property type="evidence" value="ECO:0007669"/>
    <property type="project" value="UniProtKB-SubCell"/>
</dbReference>
<evidence type="ECO:0000313" key="12">
    <source>
        <dbReference type="Proteomes" id="UP001055219"/>
    </source>
</evidence>
<feature type="transmembrane region" description="Helical" evidence="9">
    <location>
        <begin position="49"/>
        <end position="66"/>
    </location>
</feature>
<dbReference type="Proteomes" id="UP001055219">
    <property type="component" value="Unassembled WGS sequence"/>
</dbReference>
<dbReference type="InterPro" id="IPR001834">
    <property type="entry name" value="CBR-like"/>
</dbReference>
<dbReference type="PROSITE" id="PS51384">
    <property type="entry name" value="FAD_FR"/>
    <property type="match status" value="1"/>
</dbReference>
<dbReference type="GeneID" id="75834635"/>
<evidence type="ECO:0000256" key="5">
    <source>
        <dbReference type="ARBA" id="ARBA00022827"/>
    </source>
</evidence>
<keyword evidence="12" id="KW-1185">Reference proteome</keyword>
<dbReference type="GO" id="GO:0016491">
    <property type="term" value="F:oxidoreductase activity"/>
    <property type="evidence" value="ECO:0007669"/>
    <property type="project" value="UniProtKB-KW"/>
</dbReference>
<dbReference type="Gene3D" id="2.40.30.10">
    <property type="entry name" value="Translation factors"/>
    <property type="match status" value="1"/>
</dbReference>
<dbReference type="Pfam" id="PF00970">
    <property type="entry name" value="FAD_binding_6"/>
    <property type="match status" value="1"/>
</dbReference>
<evidence type="ECO:0000313" key="11">
    <source>
        <dbReference type="EMBL" id="KAI6785069.1"/>
    </source>
</evidence>
<evidence type="ECO:0000256" key="9">
    <source>
        <dbReference type="SAM" id="Phobius"/>
    </source>
</evidence>
<reference evidence="11" key="1">
    <citation type="journal article" date="2021" name="J Fungi (Basel)">
        <title>Genomic and Metabolomic Analyses of the Marine Fungus Emericellopsis cladophorae: Insights into Saltwater Adaptability Mechanisms and Its Biosynthetic Potential.</title>
        <authorList>
            <person name="Goncalves M.F.M."/>
            <person name="Hilario S."/>
            <person name="Van de Peer Y."/>
            <person name="Esteves A.C."/>
            <person name="Alves A."/>
        </authorList>
    </citation>
    <scope>NUCLEOTIDE SEQUENCE</scope>
    <source>
        <strain evidence="11">MUM 19.33</strain>
    </source>
</reference>
<dbReference type="PANTHER" id="PTHR19370:SF189">
    <property type="entry name" value="CYTOCHROME C MITOCHONDRIAL IMPORT FACTOR CYC2"/>
    <property type="match status" value="1"/>
</dbReference>
<dbReference type="InterPro" id="IPR017927">
    <property type="entry name" value="FAD-bd_FR_type"/>
</dbReference>
<evidence type="ECO:0000256" key="2">
    <source>
        <dbReference type="ARBA" id="ARBA00004370"/>
    </source>
</evidence>
<evidence type="ECO:0000256" key="8">
    <source>
        <dbReference type="PIRSR" id="PIRSR601834-1"/>
    </source>
</evidence>
<accession>A0A9P9Y948</accession>
<dbReference type="AlphaFoldDB" id="A0A9P9Y948"/>
<dbReference type="InterPro" id="IPR039261">
    <property type="entry name" value="FNR_nucleotide-bd"/>
</dbReference>
<feature type="domain" description="FAD-binding FR-type" evidence="10">
    <location>
        <begin position="74"/>
        <end position="197"/>
    </location>
</feature>
<comment type="similarity">
    <text evidence="3">Belongs to the flavoprotein pyridine nucleotide cytochrome reductase family.</text>
</comment>
<dbReference type="SUPFAM" id="SSF63380">
    <property type="entry name" value="Riboflavin synthase domain-like"/>
    <property type="match status" value="1"/>
</dbReference>
<dbReference type="OrthoDB" id="10253744at2759"/>
<sequence length="418" mass="45894">MFCARSWTGRLCRPQAPRFPAKHATIYRPSSTSSHPPTQPRYSHTRRRILFLLLGTTTFLLFATPAKPPTLNETTFVPYTITSRTSLSPASFILTLVPQTPNPEPMYLLPGTNRWRHPLWSVEFKQPEVQISRHYTPLPPQSKDGDDMLDGAESERNGALRFYIRAHSDGEMSHYLQRLRPHDTVQLRGPHIGFDLVKRLGASKNIVFLAGGTGLVPGMQAARVALDGYEDTNVSLLWAVRSRKDIQSTPPPEVSNGWWGSSGPAEIQAAEGLSPVARQLADMKAQYGKRLSVQVVVDEEGSSFQPVHLQKALLDIGQDDKLVSNPGSGCALHDQELSEQASEFEGDAGPNCACLPVEGTLPGKNLFIISGPGGFVKHYAGDKVWQGGRQTQGPVGGVAAQLQKKNPQLAKEWLVLKL</sequence>
<feature type="binding site" evidence="8">
    <location>
        <position position="173"/>
    </location>
    <ligand>
        <name>FAD</name>
        <dbReference type="ChEBI" id="CHEBI:57692"/>
    </ligand>
</feature>
<comment type="subcellular location">
    <subcellularLocation>
        <location evidence="2">Membrane</location>
    </subcellularLocation>
</comment>
<dbReference type="InterPro" id="IPR017938">
    <property type="entry name" value="Riboflavin_synthase-like_b-brl"/>
</dbReference>
<proteinExistence type="inferred from homology"/>
<organism evidence="11 12">
    <name type="scientific">Emericellopsis cladophorae</name>
    <dbReference type="NCBI Taxonomy" id="2686198"/>
    <lineage>
        <taxon>Eukaryota</taxon>
        <taxon>Fungi</taxon>
        <taxon>Dikarya</taxon>
        <taxon>Ascomycota</taxon>
        <taxon>Pezizomycotina</taxon>
        <taxon>Sordariomycetes</taxon>
        <taxon>Hypocreomycetidae</taxon>
        <taxon>Hypocreales</taxon>
        <taxon>Bionectriaceae</taxon>
        <taxon>Emericellopsis</taxon>
    </lineage>
</organism>
<evidence type="ECO:0000256" key="6">
    <source>
        <dbReference type="ARBA" id="ARBA00023002"/>
    </source>
</evidence>
<evidence type="ECO:0000259" key="10">
    <source>
        <dbReference type="PROSITE" id="PS51384"/>
    </source>
</evidence>
<dbReference type="PANTHER" id="PTHR19370">
    <property type="entry name" value="NADH-CYTOCHROME B5 REDUCTASE"/>
    <property type="match status" value="1"/>
</dbReference>
<evidence type="ECO:0000256" key="1">
    <source>
        <dbReference type="ARBA" id="ARBA00001974"/>
    </source>
</evidence>
<gene>
    <name evidence="11" type="ORF">J7T54_008163</name>
</gene>
<reference evidence="11" key="2">
    <citation type="submission" date="2022-07" db="EMBL/GenBank/DDBJ databases">
        <authorList>
            <person name="Goncalves M.F.M."/>
            <person name="Hilario S."/>
            <person name="Van De Peer Y."/>
            <person name="Esteves A.C."/>
            <person name="Alves A."/>
        </authorList>
    </citation>
    <scope>NUCLEOTIDE SEQUENCE</scope>
    <source>
        <strain evidence="11">MUM 19.33</strain>
    </source>
</reference>
<dbReference type="GO" id="GO:0005739">
    <property type="term" value="C:mitochondrion"/>
    <property type="evidence" value="ECO:0007669"/>
    <property type="project" value="TreeGrafter"/>
</dbReference>
<comment type="cofactor">
    <cofactor evidence="1 8">
        <name>FAD</name>
        <dbReference type="ChEBI" id="CHEBI:57692"/>
    </cofactor>
</comment>
<keyword evidence="9" id="KW-0812">Transmembrane</keyword>
<name>A0A9P9Y948_9HYPO</name>
<evidence type="ECO:0000256" key="4">
    <source>
        <dbReference type="ARBA" id="ARBA00022630"/>
    </source>
</evidence>
<dbReference type="CDD" id="cd06183">
    <property type="entry name" value="cyt_b5_reduct_like"/>
    <property type="match status" value="1"/>
</dbReference>
<keyword evidence="4 8" id="KW-0285">Flavoprotein</keyword>
<keyword evidence="6" id="KW-0560">Oxidoreductase</keyword>
<keyword evidence="9" id="KW-1133">Transmembrane helix</keyword>
<protein>
    <submittedName>
        <fullName evidence="11">Cytochrome c mitochondrial import factor-like protein</fullName>
    </submittedName>
</protein>
<dbReference type="EMBL" id="JAGIXG020000003">
    <property type="protein sequence ID" value="KAI6785069.1"/>
    <property type="molecule type" value="Genomic_DNA"/>
</dbReference>
<dbReference type="InterPro" id="IPR008333">
    <property type="entry name" value="Cbr1-like_FAD-bd_dom"/>
</dbReference>
<comment type="caution">
    <text evidence="11">The sequence shown here is derived from an EMBL/GenBank/DDBJ whole genome shotgun (WGS) entry which is preliminary data.</text>
</comment>
<keyword evidence="5 8" id="KW-0274">FAD</keyword>